<organism evidence="1 2">
    <name type="scientific">Nitrospira defluvii</name>
    <dbReference type="NCBI Taxonomy" id="330214"/>
    <lineage>
        <taxon>Bacteria</taxon>
        <taxon>Pseudomonadati</taxon>
        <taxon>Nitrospirota</taxon>
        <taxon>Nitrospiria</taxon>
        <taxon>Nitrospirales</taxon>
        <taxon>Nitrospiraceae</taxon>
        <taxon>Nitrospira</taxon>
    </lineage>
</organism>
<dbReference type="Proteomes" id="UP000001660">
    <property type="component" value="Chromosome"/>
</dbReference>
<protein>
    <recommendedName>
        <fullName evidence="3">Phage baseplate protein</fullName>
    </recommendedName>
</protein>
<dbReference type="EMBL" id="FP929003">
    <property type="protein sequence ID" value="CBK41937.1"/>
    <property type="molecule type" value="Genomic_DNA"/>
</dbReference>
<dbReference type="AlphaFoldDB" id="D8P980"/>
<dbReference type="STRING" id="330214.NIDE2221"/>
<dbReference type="KEGG" id="nde:NIDE2221"/>
<gene>
    <name evidence="1" type="ORF">NIDE2221</name>
</gene>
<sequence length="246" mass="27438">MAHRSQSGLSAAAVIDIWEQGAGRHPLDRALLLLRYTCPDEPFETLCEWTMGERDRRLLESRRNTFGDRIDGYAECPACGNGLEFELSCEGVSGSASTTGATWHRVEQVGRSWDMRGPNSLDLAAAAAAPDLDRARRVILSRCMRSGTDMVDEAEWTDELQAALAARLSELDPLAEILIDVRCAACGHAWQSVFDIADFFWNEIHVRSKRLLQEIDLLARTYGWTEGEILGMTDQRRSLYVGMALS</sequence>
<evidence type="ECO:0008006" key="3">
    <source>
        <dbReference type="Google" id="ProtNLM"/>
    </source>
</evidence>
<accession>D8P980</accession>
<dbReference type="HOGENOM" id="CLU_076891_0_0_0"/>
<proteinExistence type="predicted"/>
<reference evidence="1 2" key="1">
    <citation type="journal article" date="2010" name="Proc. Natl. Acad. Sci. U.S.A.">
        <title>A Nitrospira metagenome illuminates the physiology and evolution of globally important nitrite-oxidizing bacteria.</title>
        <authorList>
            <person name="Lucker S."/>
            <person name="Wagner M."/>
            <person name="Maixner F."/>
            <person name="Pelletier E."/>
            <person name="Koch H."/>
            <person name="Vacherie B."/>
            <person name="Rattei T."/>
            <person name="Sinninghe Damste J."/>
            <person name="Spieck E."/>
            <person name="Le Paslier D."/>
            <person name="Daims H."/>
        </authorList>
    </citation>
    <scope>NUCLEOTIDE SEQUENCE [LARGE SCALE GENOMIC DNA]</scope>
</reference>
<evidence type="ECO:0000313" key="1">
    <source>
        <dbReference type="EMBL" id="CBK41937.1"/>
    </source>
</evidence>
<dbReference type="OrthoDB" id="283948at2"/>
<name>D8P980_9BACT</name>
<dbReference type="eggNOG" id="ENOG5030ZP1">
    <property type="taxonomic scope" value="Bacteria"/>
</dbReference>
<evidence type="ECO:0000313" key="2">
    <source>
        <dbReference type="Proteomes" id="UP000001660"/>
    </source>
</evidence>
<keyword evidence="2" id="KW-1185">Reference proteome</keyword>